<evidence type="ECO:0000256" key="7">
    <source>
        <dbReference type="ARBA" id="ARBA00022989"/>
    </source>
</evidence>
<feature type="transmembrane region" description="Helical" evidence="9">
    <location>
        <begin position="29"/>
        <end position="51"/>
    </location>
</feature>
<evidence type="ECO:0000256" key="2">
    <source>
        <dbReference type="ARBA" id="ARBA00008807"/>
    </source>
</evidence>
<dbReference type="GO" id="GO:0035673">
    <property type="term" value="F:oligopeptide transmembrane transporter activity"/>
    <property type="evidence" value="ECO:0007669"/>
    <property type="project" value="InterPro"/>
</dbReference>
<evidence type="ECO:0000313" key="11">
    <source>
        <dbReference type="Proteomes" id="UP000054144"/>
    </source>
</evidence>
<dbReference type="GO" id="GO:0015031">
    <property type="term" value="P:protein transport"/>
    <property type="evidence" value="ECO:0007669"/>
    <property type="project" value="UniProtKB-KW"/>
</dbReference>
<feature type="transmembrane region" description="Helical" evidence="9">
    <location>
        <begin position="267"/>
        <end position="285"/>
    </location>
</feature>
<feature type="transmembrane region" description="Helical" evidence="9">
    <location>
        <begin position="502"/>
        <end position="522"/>
    </location>
</feature>
<evidence type="ECO:0000256" key="4">
    <source>
        <dbReference type="ARBA" id="ARBA00022692"/>
    </source>
</evidence>
<keyword evidence="6" id="KW-0653">Protein transport</keyword>
<evidence type="ECO:0000256" key="1">
    <source>
        <dbReference type="ARBA" id="ARBA00004141"/>
    </source>
</evidence>
<evidence type="ECO:0000256" key="8">
    <source>
        <dbReference type="ARBA" id="ARBA00023136"/>
    </source>
</evidence>
<gene>
    <name evidence="10" type="ORF">FISHEDRAFT_42573</name>
</gene>
<keyword evidence="3" id="KW-0813">Transport</keyword>
<dbReference type="Pfam" id="PF03169">
    <property type="entry name" value="OPT"/>
    <property type="match status" value="1"/>
</dbReference>
<feature type="transmembrane region" description="Helical" evidence="9">
    <location>
        <begin position="397"/>
        <end position="418"/>
    </location>
</feature>
<feature type="transmembrane region" description="Helical" evidence="9">
    <location>
        <begin position="235"/>
        <end position="255"/>
    </location>
</feature>
<comment type="subcellular location">
    <subcellularLocation>
        <location evidence="1">Membrane</location>
        <topology evidence="1">Multi-pass membrane protein</topology>
    </subcellularLocation>
</comment>
<dbReference type="GO" id="GO:0016020">
    <property type="term" value="C:membrane"/>
    <property type="evidence" value="ECO:0007669"/>
    <property type="project" value="UniProtKB-SubCell"/>
</dbReference>
<comment type="similarity">
    <text evidence="2">Belongs to the oligopeptide OPT transporter family.</text>
</comment>
<reference evidence="10 11" key="1">
    <citation type="journal article" date="2015" name="Fungal Genet. Biol.">
        <title>Evolution of novel wood decay mechanisms in Agaricales revealed by the genome sequences of Fistulina hepatica and Cylindrobasidium torrendii.</title>
        <authorList>
            <person name="Floudas D."/>
            <person name="Held B.W."/>
            <person name="Riley R."/>
            <person name="Nagy L.G."/>
            <person name="Koehler G."/>
            <person name="Ransdell A.S."/>
            <person name="Younus H."/>
            <person name="Chow J."/>
            <person name="Chiniquy J."/>
            <person name="Lipzen A."/>
            <person name="Tritt A."/>
            <person name="Sun H."/>
            <person name="Haridas S."/>
            <person name="LaButti K."/>
            <person name="Ohm R.A."/>
            <person name="Kues U."/>
            <person name="Blanchette R.A."/>
            <person name="Grigoriev I.V."/>
            <person name="Minto R.E."/>
            <person name="Hibbett D.S."/>
        </authorList>
    </citation>
    <scope>NUCLEOTIDE SEQUENCE [LARGE SCALE GENOMIC DNA]</scope>
    <source>
        <strain evidence="10 11">ATCC 64428</strain>
    </source>
</reference>
<dbReference type="Proteomes" id="UP000054144">
    <property type="component" value="Unassembled WGS sequence"/>
</dbReference>
<keyword evidence="7 9" id="KW-1133">Transmembrane helix</keyword>
<name>A0A0D7AEJ2_9AGAR</name>
<dbReference type="NCBIfam" id="TIGR00728">
    <property type="entry name" value="OPT_sfam"/>
    <property type="match status" value="1"/>
</dbReference>
<dbReference type="InterPro" id="IPR004813">
    <property type="entry name" value="OPT"/>
</dbReference>
<feature type="transmembrane region" description="Helical" evidence="9">
    <location>
        <begin position="555"/>
        <end position="576"/>
    </location>
</feature>
<protein>
    <submittedName>
        <fullName evidence="10">Small oligopeptide transporter</fullName>
    </submittedName>
</protein>
<dbReference type="AlphaFoldDB" id="A0A0D7AEJ2"/>
<accession>A0A0D7AEJ2</accession>
<keyword evidence="8 9" id="KW-0472">Membrane</keyword>
<evidence type="ECO:0000256" key="6">
    <source>
        <dbReference type="ARBA" id="ARBA00022927"/>
    </source>
</evidence>
<dbReference type="EMBL" id="KN881812">
    <property type="protein sequence ID" value="KIY48809.1"/>
    <property type="molecule type" value="Genomic_DNA"/>
</dbReference>
<dbReference type="NCBIfam" id="TIGR00727">
    <property type="entry name" value="ISP4_OPT"/>
    <property type="match status" value="1"/>
</dbReference>
<feature type="transmembrane region" description="Helical" evidence="9">
    <location>
        <begin position="133"/>
        <end position="157"/>
    </location>
</feature>
<evidence type="ECO:0000256" key="9">
    <source>
        <dbReference type="SAM" id="Phobius"/>
    </source>
</evidence>
<organism evidence="10 11">
    <name type="scientific">Fistulina hepatica ATCC 64428</name>
    <dbReference type="NCBI Taxonomy" id="1128425"/>
    <lineage>
        <taxon>Eukaryota</taxon>
        <taxon>Fungi</taxon>
        <taxon>Dikarya</taxon>
        <taxon>Basidiomycota</taxon>
        <taxon>Agaricomycotina</taxon>
        <taxon>Agaricomycetes</taxon>
        <taxon>Agaricomycetidae</taxon>
        <taxon>Agaricales</taxon>
        <taxon>Fistulinaceae</taxon>
        <taxon>Fistulina</taxon>
    </lineage>
</organism>
<keyword evidence="11" id="KW-1185">Reference proteome</keyword>
<feature type="transmembrane region" description="Helical" evidence="9">
    <location>
        <begin position="195"/>
        <end position="215"/>
    </location>
</feature>
<feature type="transmembrane region" description="Helical" evidence="9">
    <location>
        <begin position="345"/>
        <end position="366"/>
    </location>
</feature>
<proteinExistence type="inferred from homology"/>
<keyword evidence="5" id="KW-0571">Peptide transport</keyword>
<dbReference type="InterPro" id="IPR004648">
    <property type="entry name" value="Oligpept_transpt"/>
</dbReference>
<dbReference type="PANTHER" id="PTHR22601">
    <property type="entry name" value="ISP4 LIKE PROTEIN"/>
    <property type="match status" value="1"/>
</dbReference>
<feature type="transmembrane region" description="Helical" evidence="9">
    <location>
        <begin position="424"/>
        <end position="444"/>
    </location>
</feature>
<feature type="transmembrane region" description="Helical" evidence="9">
    <location>
        <begin position="632"/>
        <end position="655"/>
    </location>
</feature>
<evidence type="ECO:0000256" key="3">
    <source>
        <dbReference type="ARBA" id="ARBA00022448"/>
    </source>
</evidence>
<dbReference type="OrthoDB" id="9986677at2759"/>
<sequence>MVAQDESPYPEVRSAVANYDDPDMPVSTIRAWILGLIFAGVVSGLNQLFYFRYPSVQITAGMVTQLISFPMGRALAIIMPHWKIFGQPLNPGPFSVKEHVLVTIMSTVGAGSAYAMDVIAVQRLYYHQVYNFSYQWFLIMSTQLIGFSIGGICRRFLVQPPSMIWPSNLVTCALFNTLHSQQYTGMGERGGISRGRLFCCVFAASALWYYVPGYLFQALSYFSWVTWIKPEDPVIASLFGYVGGLGMSVLTFDWAQIAYVASPLATPWWATANTIIGFVLFYWIVTPIIHFSNVWYGEYMPILSRISYDNRGQAYNLTRILNEQDTIDLDAYHAYSPLFLSTTFAMSYCMCFAAITSTIVHTFIYFRQQLWIQCRRSLHEQPDVHARLMARYPVLPTWWYVCIFSFMFACGVISIELWPTEFPVWGFLLALALAFFCVIPVGMLQAITNWQIGIGVIAELVIGYVLPGKPIAMMMFKTWGYNTMAQALTFSSDFKLGHYMKVRAICCSVFATAIAGTVQLAVQELMFSTIPDLCNSNQSDGFICPGTQVFGTASIVVPLMFFFLIGAVAPFIPYLVGKKYPNSLLKYINPVLFDSNTFIPPATALNYVPFALVSFLFQHVIRKRHFSWWRKYNYVVSAALDSGVAVGILLVYFTWIGENNVLAWWGNTVPFTGADGKGTPVKELAPGQTFGFVAYPRILSVHVH</sequence>
<evidence type="ECO:0000256" key="5">
    <source>
        <dbReference type="ARBA" id="ARBA00022856"/>
    </source>
</evidence>
<evidence type="ECO:0000313" key="10">
    <source>
        <dbReference type="EMBL" id="KIY48809.1"/>
    </source>
</evidence>
<keyword evidence="4 9" id="KW-0812">Transmembrane</keyword>
<feature type="transmembrane region" description="Helical" evidence="9">
    <location>
        <begin position="99"/>
        <end position="121"/>
    </location>
</feature>